<keyword evidence="3" id="KW-1185">Reference proteome</keyword>
<proteinExistence type="predicted"/>
<evidence type="ECO:0000256" key="1">
    <source>
        <dbReference type="SAM" id="MobiDB-lite"/>
    </source>
</evidence>
<sequence>MLRRTIGLAQSIVSNVINYDYMDQIACFLQTMNSDSVCFELWMISIDNKAKVLKSFVVREPYMTLREALQYILFTHDELSRYDVNSAHYGHSPIMGFRINGDTVITQDFQYVVVTIYEHKPHSQCSIGCKVVSDDSHDNPLVAEYCNIMLNHNATANYMVECVLKQLNLSSDDYNKFTVYKLDKRGYATMKEEDTMEPNNHVVILLEYFPTALVTLTFKDTTIHKKFILEKKTTISKAIKSMTNKMEIGTYNIKKVVCDFDHSTTSIAESVDHVMQNNERFKVEIEEVRVPVFVNIHRGSDVTTQAFAVPPRFTVKTFRKKMTHRFNCEFSDMELYDQDYQPPKKPANPPSIPKRKQPEYRQCESSISYDSSPQLCLTYPQEELKFILSPDDAKFSPFDTEGDYEDYVAPDEEKWAPEEDDKAVENSYIAEDVPYKEKDEDYSDCYYSVY</sequence>
<dbReference type="Proteomes" id="UP000614601">
    <property type="component" value="Unassembled WGS sequence"/>
</dbReference>
<feature type="compositionally biased region" description="Pro residues" evidence="1">
    <location>
        <begin position="343"/>
        <end position="352"/>
    </location>
</feature>
<accession>A0A811LJN0</accession>
<evidence type="ECO:0000313" key="2">
    <source>
        <dbReference type="EMBL" id="CAD5228700.1"/>
    </source>
</evidence>
<gene>
    <name evidence="2" type="ORF">BOKJ2_LOCUS12809</name>
</gene>
<dbReference type="Proteomes" id="UP000783686">
    <property type="component" value="Unassembled WGS sequence"/>
</dbReference>
<evidence type="ECO:0000313" key="3">
    <source>
        <dbReference type="Proteomes" id="UP000614601"/>
    </source>
</evidence>
<dbReference type="EMBL" id="CAJFDH010000006">
    <property type="protein sequence ID" value="CAD5228700.1"/>
    <property type="molecule type" value="Genomic_DNA"/>
</dbReference>
<dbReference type="EMBL" id="CAJFCW020000006">
    <property type="protein sequence ID" value="CAG9124881.1"/>
    <property type="molecule type" value="Genomic_DNA"/>
</dbReference>
<dbReference type="AlphaFoldDB" id="A0A811LJN0"/>
<name>A0A811LJN0_9BILA</name>
<feature type="region of interest" description="Disordered" evidence="1">
    <location>
        <begin position="339"/>
        <end position="359"/>
    </location>
</feature>
<reference evidence="2" key="1">
    <citation type="submission" date="2020-09" db="EMBL/GenBank/DDBJ databases">
        <authorList>
            <person name="Kikuchi T."/>
        </authorList>
    </citation>
    <scope>NUCLEOTIDE SEQUENCE</scope>
    <source>
        <strain evidence="2">SH1</strain>
    </source>
</reference>
<organism evidence="2 3">
    <name type="scientific">Bursaphelenchus okinawaensis</name>
    <dbReference type="NCBI Taxonomy" id="465554"/>
    <lineage>
        <taxon>Eukaryota</taxon>
        <taxon>Metazoa</taxon>
        <taxon>Ecdysozoa</taxon>
        <taxon>Nematoda</taxon>
        <taxon>Chromadorea</taxon>
        <taxon>Rhabditida</taxon>
        <taxon>Tylenchina</taxon>
        <taxon>Tylenchomorpha</taxon>
        <taxon>Aphelenchoidea</taxon>
        <taxon>Aphelenchoididae</taxon>
        <taxon>Bursaphelenchus</taxon>
    </lineage>
</organism>
<protein>
    <submittedName>
        <fullName evidence="2">Uncharacterized protein</fullName>
    </submittedName>
</protein>
<comment type="caution">
    <text evidence="2">The sequence shown here is derived from an EMBL/GenBank/DDBJ whole genome shotgun (WGS) entry which is preliminary data.</text>
</comment>